<dbReference type="Pfam" id="PF20269">
    <property type="entry name" value="CATRA-N"/>
    <property type="match status" value="1"/>
</dbReference>
<feature type="domain" description="CASPASE and TPR Repeat-Associated C-terminal" evidence="2">
    <location>
        <begin position="217"/>
        <end position="337"/>
    </location>
</feature>
<evidence type="ECO:0000313" key="3">
    <source>
        <dbReference type="EMBL" id="QLD23443.1"/>
    </source>
</evidence>
<reference evidence="3 4" key="1">
    <citation type="submission" date="2020-07" db="EMBL/GenBank/DDBJ databases">
        <title>A bifunctional nitrone conjugated secondary metabolite targeting the ribosome.</title>
        <authorList>
            <person name="Limbrick E.M."/>
            <person name="Graf M."/>
            <person name="Derewacz D.K."/>
            <person name="Nguyen F."/>
            <person name="Spraggins J.M."/>
            <person name="Wieland M."/>
            <person name="Ynigez-Gutierrez A.E."/>
            <person name="Reisman B.J."/>
            <person name="Zinshteyn B."/>
            <person name="McCulloch K."/>
            <person name="Iverson T.M."/>
            <person name="Green R."/>
            <person name="Wilson D.N."/>
            <person name="Bachmann B.O."/>
        </authorList>
    </citation>
    <scope>NUCLEOTIDE SEQUENCE [LARGE SCALE GENOMIC DNA]</scope>
    <source>
        <strain evidence="4">aurantiaca</strain>
    </source>
</reference>
<dbReference type="InterPro" id="IPR046922">
    <property type="entry name" value="CATRA-N"/>
</dbReference>
<evidence type="ECO:0000313" key="4">
    <source>
        <dbReference type="Proteomes" id="UP000509335"/>
    </source>
</evidence>
<gene>
    <name evidence="3" type="ORF">HXZ27_03775</name>
</gene>
<evidence type="ECO:0000259" key="2">
    <source>
        <dbReference type="Pfam" id="PF20270"/>
    </source>
</evidence>
<accession>A0A7H8XEJ0</accession>
<protein>
    <submittedName>
        <fullName evidence="3">Uncharacterized protein</fullName>
    </submittedName>
</protein>
<organism evidence="3 4">
    <name type="scientific">Micromonospora carbonacea</name>
    <dbReference type="NCBI Taxonomy" id="47853"/>
    <lineage>
        <taxon>Bacteria</taxon>
        <taxon>Bacillati</taxon>
        <taxon>Actinomycetota</taxon>
        <taxon>Actinomycetes</taxon>
        <taxon>Micromonosporales</taxon>
        <taxon>Micromonosporaceae</taxon>
        <taxon>Micromonospora</taxon>
    </lineage>
</organism>
<dbReference type="AlphaFoldDB" id="A0A7H8XEJ0"/>
<name>A0A7H8XEJ0_9ACTN</name>
<sequence length="727" mass="79404">MTDPIAEQEFVLHLFAPLSGPDAELALHQVALLWEACRTQLGMTRAIDGTSLPANLPVDAHMPEGALAGLQDPAVNFQAIARREHDVLNVSLVMATPLAPPVRRNRVGAAVAPGWIEYSRWWRGLTAGGVSALLGGAAIYQAKSAEPEQADVRAALPEQDDDGDRWWTRETPVDHFTVWEVTPGGDHALRRLVVLGRPDEDDRLSRFTWSSGDVLLPPLGRYLMHAAKLRYAARVRGDGSQLDRVRYRAATRMDRITELLIAGRSPADEADGLAADEAAVIGTLQALNSMRRSVDIARENMTSALAEPLPTDRALAPALTQWLADDVYFLEQVRIRAERTRQVLPSSVDPAPPRSAVVVRSAQPAPAQPVTMEQRMCFGVDVVAFTGRTVLQQMEIRRRLAEIVRRVFDDIGLAMHDADHQDAGDGMTVVLPARIEPHLALPKLLNGWRALVAADNAAHPEDRIRLRLSVAAGPFHAAAIGFTGDTVIETGRLLDSEALRRAVTDHADADLAALISDRLHANVIAEGHSGLNTGHFTQLRVRATSYDKLAWLWVGGPVPPRPPKRPPDPPSPRHAPRDEPKRELFVIHGDAERARKALFDFLRDIRLRPLEWDDLVARTGSVAPERGAVLRQAFADHTASLVLFAPGPGGSPDVLAGMAVALQPDRTILVRLGRAGLPDALSGRFAVHLDGASPVGLHQLAQLLRRLGYAVETDGTDWLDTNRFEDF</sequence>
<feature type="domain" description="CASPASE and TPR Repeat-Associated N-terminal" evidence="1">
    <location>
        <begin position="9"/>
        <end position="212"/>
    </location>
</feature>
<proteinExistence type="predicted"/>
<dbReference type="KEGG" id="mcab:HXZ27_03775"/>
<dbReference type="NCBIfam" id="NF038357">
    <property type="entry name" value="BN6_48550_fam"/>
    <property type="match status" value="1"/>
</dbReference>
<dbReference type="Proteomes" id="UP000509335">
    <property type="component" value="Chromosome"/>
</dbReference>
<evidence type="ECO:0000259" key="1">
    <source>
        <dbReference type="Pfam" id="PF20269"/>
    </source>
</evidence>
<dbReference type="InterPro" id="IPR046923">
    <property type="entry name" value="CATRA-C"/>
</dbReference>
<dbReference type="EMBL" id="CP058322">
    <property type="protein sequence ID" value="QLD23443.1"/>
    <property type="molecule type" value="Genomic_DNA"/>
</dbReference>
<dbReference type="Pfam" id="PF20270">
    <property type="entry name" value="CATRA-C"/>
    <property type="match status" value="1"/>
</dbReference>